<dbReference type="PANTHER" id="PTHR35046:SF26">
    <property type="entry name" value="RNA-DIRECTED DNA POLYMERASE"/>
    <property type="match status" value="1"/>
</dbReference>
<dbReference type="CDD" id="cd00303">
    <property type="entry name" value="retropepsin_like"/>
    <property type="match status" value="1"/>
</dbReference>
<dbReference type="PROSITE" id="PS50878">
    <property type="entry name" value="RT_POL"/>
    <property type="match status" value="1"/>
</dbReference>
<dbReference type="FunFam" id="3.10.20.370:FF:000001">
    <property type="entry name" value="Retrovirus-related Pol polyprotein from transposon 17.6-like protein"/>
    <property type="match status" value="1"/>
</dbReference>
<dbReference type="Gene3D" id="2.40.70.10">
    <property type="entry name" value="Acid Proteases"/>
    <property type="match status" value="1"/>
</dbReference>
<dbReference type="InterPro" id="IPR000477">
    <property type="entry name" value="RT_dom"/>
</dbReference>
<feature type="compositionally biased region" description="Polar residues" evidence="5">
    <location>
        <begin position="120"/>
        <end position="129"/>
    </location>
</feature>
<dbReference type="InterPro" id="IPR043128">
    <property type="entry name" value="Rev_trsase/Diguanyl_cyclase"/>
</dbReference>
<dbReference type="GO" id="GO:0004190">
    <property type="term" value="F:aspartic-type endopeptidase activity"/>
    <property type="evidence" value="ECO:0007669"/>
    <property type="project" value="UniProtKB-KW"/>
</dbReference>
<evidence type="ECO:0000256" key="4">
    <source>
        <dbReference type="PROSITE-ProRule" id="PRU00047"/>
    </source>
</evidence>
<keyword evidence="2" id="KW-0064">Aspartyl protease</keyword>
<protein>
    <submittedName>
        <fullName evidence="9">RNA-directed DNA polymerase</fullName>
    </submittedName>
</protein>
<dbReference type="Pfam" id="PF00078">
    <property type="entry name" value="RVT_1"/>
    <property type="match status" value="1"/>
</dbReference>
<dbReference type="EMBL" id="KZ503020">
    <property type="protein sequence ID" value="PKU69610.1"/>
    <property type="molecule type" value="Genomic_DNA"/>
</dbReference>
<dbReference type="Pfam" id="PF24626">
    <property type="entry name" value="SH3_Tf2-1"/>
    <property type="match status" value="1"/>
</dbReference>
<accession>A0A2I0W1S3</accession>
<keyword evidence="2" id="KW-0378">Hydrolase</keyword>
<dbReference type="PANTHER" id="PTHR35046">
    <property type="entry name" value="ZINC KNUCKLE (CCHC-TYPE) FAMILY PROTEIN"/>
    <property type="match status" value="1"/>
</dbReference>
<evidence type="ECO:0000256" key="5">
    <source>
        <dbReference type="SAM" id="MobiDB-lite"/>
    </source>
</evidence>
<organism evidence="9 10">
    <name type="scientific">Dendrobium catenatum</name>
    <dbReference type="NCBI Taxonomy" id="906689"/>
    <lineage>
        <taxon>Eukaryota</taxon>
        <taxon>Viridiplantae</taxon>
        <taxon>Streptophyta</taxon>
        <taxon>Embryophyta</taxon>
        <taxon>Tracheophyta</taxon>
        <taxon>Spermatophyta</taxon>
        <taxon>Magnoliopsida</taxon>
        <taxon>Liliopsida</taxon>
        <taxon>Asparagales</taxon>
        <taxon>Orchidaceae</taxon>
        <taxon>Epidendroideae</taxon>
        <taxon>Malaxideae</taxon>
        <taxon>Dendrobiinae</taxon>
        <taxon>Dendrobium</taxon>
    </lineage>
</organism>
<name>A0A2I0W1S3_9ASPA</name>
<dbReference type="InterPro" id="IPR041577">
    <property type="entry name" value="RT_RNaseH_2"/>
</dbReference>
<feature type="domain" description="CCHC-type" evidence="6">
    <location>
        <begin position="149"/>
        <end position="165"/>
    </location>
</feature>
<dbReference type="InterPro" id="IPR012337">
    <property type="entry name" value="RNaseH-like_sf"/>
</dbReference>
<dbReference type="SUPFAM" id="SSF53098">
    <property type="entry name" value="Ribonuclease H-like"/>
    <property type="match status" value="1"/>
</dbReference>
<reference evidence="9 10" key="2">
    <citation type="journal article" date="2017" name="Nature">
        <title>The Apostasia genome and the evolution of orchids.</title>
        <authorList>
            <person name="Zhang G.Q."/>
            <person name="Liu K.W."/>
            <person name="Li Z."/>
            <person name="Lohaus R."/>
            <person name="Hsiao Y.Y."/>
            <person name="Niu S.C."/>
            <person name="Wang J.Y."/>
            <person name="Lin Y.C."/>
            <person name="Xu Q."/>
            <person name="Chen L.J."/>
            <person name="Yoshida K."/>
            <person name="Fujiwara S."/>
            <person name="Wang Z.W."/>
            <person name="Zhang Y.Q."/>
            <person name="Mitsuda N."/>
            <person name="Wang M."/>
            <person name="Liu G.H."/>
            <person name="Pecoraro L."/>
            <person name="Huang H.X."/>
            <person name="Xiao X.J."/>
            <person name="Lin M."/>
            <person name="Wu X.Y."/>
            <person name="Wu W.L."/>
            <person name="Chen Y.Y."/>
            <person name="Chang S.B."/>
            <person name="Sakamoto S."/>
            <person name="Ohme-Takagi M."/>
            <person name="Yagi M."/>
            <person name="Zeng S.J."/>
            <person name="Shen C.Y."/>
            <person name="Yeh C.M."/>
            <person name="Luo Y.B."/>
            <person name="Tsai W.C."/>
            <person name="Van de Peer Y."/>
            <person name="Liu Z.J."/>
        </authorList>
    </citation>
    <scope>NUCLEOTIDE SEQUENCE [LARGE SCALE GENOMIC DNA]</scope>
    <source>
        <tissue evidence="9">The whole plant</tissue>
    </source>
</reference>
<dbReference type="InterPro" id="IPR001878">
    <property type="entry name" value="Znf_CCHC"/>
</dbReference>
<evidence type="ECO:0000259" key="7">
    <source>
        <dbReference type="PROSITE" id="PS50878"/>
    </source>
</evidence>
<dbReference type="SUPFAM" id="SSF56672">
    <property type="entry name" value="DNA/RNA polymerases"/>
    <property type="match status" value="1"/>
</dbReference>
<evidence type="ECO:0000313" key="10">
    <source>
        <dbReference type="Proteomes" id="UP000233837"/>
    </source>
</evidence>
<feature type="domain" description="Reverse transcriptase" evidence="7">
    <location>
        <begin position="458"/>
        <end position="637"/>
    </location>
</feature>
<dbReference type="PROSITE" id="PS50158">
    <property type="entry name" value="ZF_CCHC"/>
    <property type="match status" value="1"/>
</dbReference>
<dbReference type="CDD" id="cd01647">
    <property type="entry name" value="RT_LTR"/>
    <property type="match status" value="1"/>
</dbReference>
<reference evidence="9 10" key="1">
    <citation type="journal article" date="2016" name="Sci. Rep.">
        <title>The Dendrobium catenatum Lindl. genome sequence provides insights into polysaccharide synthase, floral development and adaptive evolution.</title>
        <authorList>
            <person name="Zhang G.Q."/>
            <person name="Xu Q."/>
            <person name="Bian C."/>
            <person name="Tsai W.C."/>
            <person name="Yeh C.M."/>
            <person name="Liu K.W."/>
            <person name="Yoshida K."/>
            <person name="Zhang L.S."/>
            <person name="Chang S.B."/>
            <person name="Chen F."/>
            <person name="Shi Y."/>
            <person name="Su Y.Y."/>
            <person name="Zhang Y.Q."/>
            <person name="Chen L.J."/>
            <person name="Yin Y."/>
            <person name="Lin M."/>
            <person name="Huang H."/>
            <person name="Deng H."/>
            <person name="Wang Z.W."/>
            <person name="Zhu S.L."/>
            <person name="Zhao X."/>
            <person name="Deng C."/>
            <person name="Niu S.C."/>
            <person name="Huang J."/>
            <person name="Wang M."/>
            <person name="Liu G.H."/>
            <person name="Yang H.J."/>
            <person name="Xiao X.J."/>
            <person name="Hsiao Y.Y."/>
            <person name="Wu W.L."/>
            <person name="Chen Y.Y."/>
            <person name="Mitsuda N."/>
            <person name="Ohme-Takagi M."/>
            <person name="Luo Y.B."/>
            <person name="Van de Peer Y."/>
            <person name="Liu Z.J."/>
        </authorList>
    </citation>
    <scope>NUCLEOTIDE SEQUENCE [LARGE SCALE GENOMIC DNA]</scope>
    <source>
        <tissue evidence="9">The whole plant</tissue>
    </source>
</reference>
<keyword evidence="4" id="KW-0862">Zinc</keyword>
<dbReference type="Proteomes" id="UP000233837">
    <property type="component" value="Unassembled WGS sequence"/>
</dbReference>
<dbReference type="CDD" id="cd09274">
    <property type="entry name" value="RNase_HI_RT_Ty3"/>
    <property type="match status" value="1"/>
</dbReference>
<dbReference type="GO" id="GO:0015074">
    <property type="term" value="P:DNA integration"/>
    <property type="evidence" value="ECO:0007669"/>
    <property type="project" value="InterPro"/>
</dbReference>
<dbReference type="Gene3D" id="3.10.10.10">
    <property type="entry name" value="HIV Type 1 Reverse Transcriptase, subunit A, domain 1"/>
    <property type="match status" value="1"/>
</dbReference>
<dbReference type="PROSITE" id="PS50994">
    <property type="entry name" value="INTEGRASE"/>
    <property type="match status" value="1"/>
</dbReference>
<keyword evidence="3" id="KW-0238">DNA-binding</keyword>
<gene>
    <name evidence="9" type="ORF">MA16_Dca012945</name>
</gene>
<dbReference type="Gene3D" id="3.30.420.10">
    <property type="entry name" value="Ribonuclease H-like superfamily/Ribonuclease H"/>
    <property type="match status" value="1"/>
</dbReference>
<dbReference type="InterPro" id="IPR041588">
    <property type="entry name" value="Integrase_H2C2"/>
</dbReference>
<dbReference type="InterPro" id="IPR043502">
    <property type="entry name" value="DNA/RNA_pol_sf"/>
</dbReference>
<dbReference type="AlphaFoldDB" id="A0A2I0W1S3"/>
<dbReference type="InterPro" id="IPR021109">
    <property type="entry name" value="Peptidase_aspartic_dom_sf"/>
</dbReference>
<dbReference type="InterPro" id="IPR005162">
    <property type="entry name" value="Retrotrans_gag_dom"/>
</dbReference>
<dbReference type="InterPro" id="IPR001584">
    <property type="entry name" value="Integrase_cat-core"/>
</dbReference>
<feature type="region of interest" description="Disordered" evidence="5">
    <location>
        <begin position="1258"/>
        <end position="1278"/>
    </location>
</feature>
<dbReference type="Gene3D" id="1.10.340.70">
    <property type="match status" value="1"/>
</dbReference>
<evidence type="ECO:0000256" key="3">
    <source>
        <dbReference type="ARBA" id="ARBA00023125"/>
    </source>
</evidence>
<dbReference type="Pfam" id="PF17919">
    <property type="entry name" value="RT_RNaseH_2"/>
    <property type="match status" value="1"/>
</dbReference>
<dbReference type="SUPFAM" id="SSF57756">
    <property type="entry name" value="Retrovirus zinc finger-like domains"/>
    <property type="match status" value="1"/>
</dbReference>
<dbReference type="GO" id="GO:0003677">
    <property type="term" value="F:DNA binding"/>
    <property type="evidence" value="ECO:0007669"/>
    <property type="project" value="UniProtKB-KW"/>
</dbReference>
<dbReference type="Gene3D" id="4.10.60.10">
    <property type="entry name" value="Zinc finger, CCHC-type"/>
    <property type="match status" value="1"/>
</dbReference>
<dbReference type="FunFam" id="1.10.340.70:FF:000001">
    <property type="entry name" value="Retrovirus-related Pol polyprotein from transposon gypsy-like Protein"/>
    <property type="match status" value="1"/>
</dbReference>
<keyword evidence="9" id="KW-0695">RNA-directed DNA polymerase</keyword>
<dbReference type="SMART" id="SM00343">
    <property type="entry name" value="ZnF_C2HC"/>
    <property type="match status" value="1"/>
</dbReference>
<keyword evidence="9" id="KW-0548">Nucleotidyltransferase</keyword>
<evidence type="ECO:0000256" key="2">
    <source>
        <dbReference type="ARBA" id="ARBA00022750"/>
    </source>
</evidence>
<keyword evidence="9" id="KW-0808">Transferase</keyword>
<dbReference type="GO" id="GO:0008270">
    <property type="term" value="F:zinc ion binding"/>
    <property type="evidence" value="ECO:0007669"/>
    <property type="project" value="UniProtKB-KW"/>
</dbReference>
<evidence type="ECO:0000259" key="6">
    <source>
        <dbReference type="PROSITE" id="PS50158"/>
    </source>
</evidence>
<sequence length="1278" mass="145850">MKKELQRKYLTDQYRQELFLRLQRLQQHQLTVEEYVAEFEQLLLKCDLAEPPENTIARFIEGLQPAIAHVVQLQSYWTLQDVINLSIKVEKQQRNSKPFHLRAREGGAEKAFQTSRSAIGGAATSSMGNTADKRTSQGPPPQTIGTAARKCFKCHGFGHIASNCPTRRVVTLIEEDETVLDTPVAHVSNPDNNPQSDHTAIGADEGQLLVLRRLLSAQKEEPVQRHNLFKTRCTIQGRVCQVIVDSGSCENIASCTLVEKLQLSTEAHPKPYKLSWIQSENAVEVSRRCLVPFSIGKFKDQVWCDVLPMDACHLLLGRPWQFDRGTIHDGVANTYTLVQNGETIVLLPLAVGQEGPSNDQFLINKKACQLAIQDVQHCYLLLIKEVINGDTPPQPEIQQLLQDFQDVWVEELPVGLPPLRDIQHAMDLIPGATLPNRPPYRLRPDEHEELRRQIEDLLAKGFIRPSVSPCAVPALLVPKKDGTYRMCIDSRAVNKITIRYRFPMPRIDDLFDQLQGAVLFSKIDLRSGYHQIRVREGDEWKTAFKVRDGLFEWMVMPFGLSNAPSTFMRLMNQIFQSYLGKFVIVYFDDILVYSPDFRSHLQHLRQVMEILRQQTLYCHPKKCQFLNHKIQFLGFVLSANGIEVDPEKVTAIVSWPVPHSLTDVRRFHGLASFYRRFIANFSTVAAPMTELLKSDSFCWTKTAQNSFEQLKEKMTTAPVLRLPDFHNVFQVDCDASNVGIGAVLSQEGQPVAYFSEKLNEARQKYSTYDKEFYAIVRALHHWSHYLLCREFVLFTDHAALKFLDSQKKLRGRHATWSESLAAFQFVLKHKSGKLNQVADALSRRHVLLQVLQSKVIGFENIKEMYATDVDFQGVWKLCQDSSHLQYHIKDGFLFFRTCLCIPRGSIRLVLISECHDSGMAGHFGRDKTLSLIKEKFYWPAIHKDVNRYVRGCRICKRAKTPGTNAGLYLPLPVPSGPWEDVSMDFVLGLPHTQRNKDSIMVVVDRFSKMAHFVACNKTLDATHIGDLYFREIVRLHGIPKTITSDRDVKFLSHFWKTLWGKLGTRLQFSSVAHPQTDGQTETINRSLGNLLRCFVGKNVRQWDLILAQVEFAFNRSINHTTGRSPFEIVYGHNPLSPIDLIPIANVSAYSTDGEQRSVEIKNLHKQVQEEIARQNAKYQRQANKHRKFVQFKEGDLVWIRLRKERFPPGPFGKLKPKADGPFRILKKINDNAYQIDLPGDYNVSAVFNVADLTPHYDIEESSPPRLDDAGATEQTPSV</sequence>
<dbReference type="InterPro" id="IPR036875">
    <property type="entry name" value="Znf_CCHC_sf"/>
</dbReference>
<dbReference type="Pfam" id="PF03732">
    <property type="entry name" value="Retrotrans_gag"/>
    <property type="match status" value="1"/>
</dbReference>
<keyword evidence="4" id="KW-0479">Metal-binding</keyword>
<evidence type="ECO:0000256" key="1">
    <source>
        <dbReference type="ARBA" id="ARBA00022670"/>
    </source>
</evidence>
<keyword evidence="4" id="KW-0863">Zinc-finger</keyword>
<evidence type="ECO:0000259" key="8">
    <source>
        <dbReference type="PROSITE" id="PS50994"/>
    </source>
</evidence>
<dbReference type="InterPro" id="IPR036397">
    <property type="entry name" value="RNaseH_sf"/>
</dbReference>
<proteinExistence type="predicted"/>
<dbReference type="GO" id="GO:0003964">
    <property type="term" value="F:RNA-directed DNA polymerase activity"/>
    <property type="evidence" value="ECO:0007669"/>
    <property type="project" value="UniProtKB-KW"/>
</dbReference>
<feature type="domain" description="Integrase catalytic" evidence="8">
    <location>
        <begin position="973"/>
        <end position="1133"/>
    </location>
</feature>
<dbReference type="GO" id="GO:0006508">
    <property type="term" value="P:proteolysis"/>
    <property type="evidence" value="ECO:0007669"/>
    <property type="project" value="UniProtKB-KW"/>
</dbReference>
<dbReference type="FunFam" id="3.30.70.270:FF:000020">
    <property type="entry name" value="Transposon Tf2-6 polyprotein-like Protein"/>
    <property type="match status" value="1"/>
</dbReference>
<dbReference type="Gene3D" id="3.30.70.270">
    <property type="match status" value="2"/>
</dbReference>
<keyword evidence="10" id="KW-1185">Reference proteome</keyword>
<feature type="region of interest" description="Disordered" evidence="5">
    <location>
        <begin position="120"/>
        <end position="141"/>
    </location>
</feature>
<keyword evidence="1" id="KW-0645">Protease</keyword>
<evidence type="ECO:0000313" key="9">
    <source>
        <dbReference type="EMBL" id="PKU69610.1"/>
    </source>
</evidence>
<dbReference type="Pfam" id="PF17921">
    <property type="entry name" value="Integrase_H2C2"/>
    <property type="match status" value="1"/>
</dbReference>
<dbReference type="InterPro" id="IPR056924">
    <property type="entry name" value="SH3_Tf2-1"/>
</dbReference>